<comment type="caution">
    <text evidence="1">The sequence shown here is derived from an EMBL/GenBank/DDBJ whole genome shotgun (WGS) entry which is preliminary data.</text>
</comment>
<dbReference type="EMBL" id="JAQIZT010000013">
    <property type="protein sequence ID" value="KAJ6974715.1"/>
    <property type="molecule type" value="Genomic_DNA"/>
</dbReference>
<evidence type="ECO:0000313" key="2">
    <source>
        <dbReference type="Proteomes" id="UP001164929"/>
    </source>
</evidence>
<organism evidence="1 2">
    <name type="scientific">Populus alba x Populus x berolinensis</name>
    <dbReference type="NCBI Taxonomy" id="444605"/>
    <lineage>
        <taxon>Eukaryota</taxon>
        <taxon>Viridiplantae</taxon>
        <taxon>Streptophyta</taxon>
        <taxon>Embryophyta</taxon>
        <taxon>Tracheophyta</taxon>
        <taxon>Spermatophyta</taxon>
        <taxon>Magnoliopsida</taxon>
        <taxon>eudicotyledons</taxon>
        <taxon>Gunneridae</taxon>
        <taxon>Pentapetalae</taxon>
        <taxon>rosids</taxon>
        <taxon>fabids</taxon>
        <taxon>Malpighiales</taxon>
        <taxon>Salicaceae</taxon>
        <taxon>Saliceae</taxon>
        <taxon>Populus</taxon>
    </lineage>
</organism>
<reference evidence="1" key="1">
    <citation type="journal article" date="2023" name="Mol. Ecol. Resour.">
        <title>Chromosome-level genome assembly of a triploid poplar Populus alba 'Berolinensis'.</title>
        <authorList>
            <person name="Chen S."/>
            <person name="Yu Y."/>
            <person name="Wang X."/>
            <person name="Wang S."/>
            <person name="Zhang T."/>
            <person name="Zhou Y."/>
            <person name="He R."/>
            <person name="Meng N."/>
            <person name="Wang Y."/>
            <person name="Liu W."/>
            <person name="Liu Z."/>
            <person name="Liu J."/>
            <person name="Guo Q."/>
            <person name="Huang H."/>
            <person name="Sederoff R.R."/>
            <person name="Wang G."/>
            <person name="Qu G."/>
            <person name="Chen S."/>
        </authorList>
    </citation>
    <scope>NUCLEOTIDE SEQUENCE</scope>
    <source>
        <strain evidence="1">SC-2020</strain>
    </source>
</reference>
<evidence type="ECO:0000313" key="1">
    <source>
        <dbReference type="EMBL" id="KAJ6974715.1"/>
    </source>
</evidence>
<keyword evidence="2" id="KW-1185">Reference proteome</keyword>
<dbReference type="Proteomes" id="UP001164929">
    <property type="component" value="Chromosome 13"/>
</dbReference>
<name>A0AAD6LWR9_9ROSI</name>
<proteinExistence type="predicted"/>
<dbReference type="AlphaFoldDB" id="A0AAD6LWR9"/>
<sequence length="48" mass="5551">MWAKILEVTDERIVDLKSCSYVPITVDDRIMDVLVTVGFKCFCCRLQP</sequence>
<gene>
    <name evidence="1" type="ORF">NC653_030748</name>
</gene>
<accession>A0AAD6LWR9</accession>
<protein>
    <submittedName>
        <fullName evidence="1">Uncharacterized protein</fullName>
    </submittedName>
</protein>